<dbReference type="GO" id="GO:0046872">
    <property type="term" value="F:metal ion binding"/>
    <property type="evidence" value="ECO:0007669"/>
    <property type="project" value="UniProtKB-KW"/>
</dbReference>
<keyword evidence="12 15" id="KW-0378">Hydrolase</keyword>
<comment type="subcellular location">
    <subcellularLocation>
        <location evidence="2 15">Cytoplasm</location>
    </subcellularLocation>
</comment>
<dbReference type="AlphaFoldDB" id="A0A2M6IUX7"/>
<evidence type="ECO:0000259" key="17">
    <source>
        <dbReference type="PROSITE" id="PS50142"/>
    </source>
</evidence>
<name>A0A2M6IUX7_9BACT</name>
<gene>
    <name evidence="15 18" type="primary">rnc</name>
    <name evidence="18" type="ORF">COV58_00835</name>
</gene>
<evidence type="ECO:0000256" key="4">
    <source>
        <dbReference type="ARBA" id="ARBA00011738"/>
    </source>
</evidence>
<proteinExistence type="inferred from homology"/>
<feature type="domain" description="RNase III" evidence="17">
    <location>
        <begin position="5"/>
        <end position="134"/>
    </location>
</feature>
<dbReference type="InterPro" id="IPR011907">
    <property type="entry name" value="RNase_III"/>
</dbReference>
<feature type="domain" description="DRBM" evidence="16">
    <location>
        <begin position="162"/>
        <end position="231"/>
    </location>
</feature>
<dbReference type="PROSITE" id="PS00517">
    <property type="entry name" value="RNASE_3_1"/>
    <property type="match status" value="1"/>
</dbReference>
<dbReference type="EC" id="3.1.26.3" evidence="15"/>
<evidence type="ECO:0000256" key="5">
    <source>
        <dbReference type="ARBA" id="ARBA00022490"/>
    </source>
</evidence>
<keyword evidence="9 15" id="KW-0540">Nuclease</keyword>
<dbReference type="GO" id="GO:0008033">
    <property type="term" value="P:tRNA processing"/>
    <property type="evidence" value="ECO:0007669"/>
    <property type="project" value="UniProtKB-KW"/>
</dbReference>
<keyword evidence="14 15" id="KW-0694">RNA-binding</keyword>
<feature type="active site" evidence="15">
    <location>
        <position position="51"/>
    </location>
</feature>
<comment type="catalytic activity">
    <reaction evidence="1 15">
        <text>Endonucleolytic cleavage to 5'-phosphomonoester.</text>
        <dbReference type="EC" id="3.1.26.3"/>
    </reaction>
</comment>
<dbReference type="SUPFAM" id="SSF69065">
    <property type="entry name" value="RNase III domain-like"/>
    <property type="match status" value="1"/>
</dbReference>
<feature type="active site" evidence="15">
    <location>
        <position position="123"/>
    </location>
</feature>
<dbReference type="GO" id="GO:0042802">
    <property type="term" value="F:identical protein binding"/>
    <property type="evidence" value="ECO:0007669"/>
    <property type="project" value="UniProtKB-ARBA"/>
</dbReference>
<feature type="binding site" evidence="15">
    <location>
        <position position="123"/>
    </location>
    <ligand>
        <name>Mg(2+)</name>
        <dbReference type="ChEBI" id="CHEBI:18420"/>
    </ligand>
</feature>
<evidence type="ECO:0000259" key="16">
    <source>
        <dbReference type="PROSITE" id="PS50137"/>
    </source>
</evidence>
<evidence type="ECO:0000256" key="10">
    <source>
        <dbReference type="ARBA" id="ARBA00022723"/>
    </source>
</evidence>
<comment type="subunit">
    <text evidence="4 15">Homodimer.</text>
</comment>
<evidence type="ECO:0000256" key="14">
    <source>
        <dbReference type="ARBA" id="ARBA00022884"/>
    </source>
</evidence>
<feature type="binding site" evidence="15">
    <location>
        <position position="47"/>
    </location>
    <ligand>
        <name>Mg(2+)</name>
        <dbReference type="ChEBI" id="CHEBI:18420"/>
    </ligand>
</feature>
<keyword evidence="10 15" id="KW-0479">Metal-binding</keyword>
<dbReference type="GO" id="GO:0006364">
    <property type="term" value="P:rRNA processing"/>
    <property type="evidence" value="ECO:0007669"/>
    <property type="project" value="UniProtKB-UniRule"/>
</dbReference>
<evidence type="ECO:0000256" key="8">
    <source>
        <dbReference type="ARBA" id="ARBA00022694"/>
    </source>
</evidence>
<dbReference type="GO" id="GO:0005737">
    <property type="term" value="C:cytoplasm"/>
    <property type="evidence" value="ECO:0007669"/>
    <property type="project" value="UniProtKB-SubCell"/>
</dbReference>
<protein>
    <recommendedName>
        <fullName evidence="15">Ribonuclease 3</fullName>
        <ecNumber evidence="15">3.1.26.3</ecNumber>
    </recommendedName>
    <alternativeName>
        <fullName evidence="15">Ribonuclease III</fullName>
        <shortName evidence="15">RNase III</shortName>
    </alternativeName>
</protein>
<keyword evidence="15" id="KW-0699">rRNA-binding</keyword>
<dbReference type="FunFam" id="3.30.160.20:FF:000003">
    <property type="entry name" value="Ribonuclease 3"/>
    <property type="match status" value="1"/>
</dbReference>
<keyword evidence="8 15" id="KW-0819">tRNA processing</keyword>
<dbReference type="Pfam" id="PF00035">
    <property type="entry name" value="dsrm"/>
    <property type="match status" value="1"/>
</dbReference>
<comment type="cofactor">
    <cofactor evidence="15">
        <name>Mg(2+)</name>
        <dbReference type="ChEBI" id="CHEBI:18420"/>
    </cofactor>
</comment>
<dbReference type="GO" id="GO:0010468">
    <property type="term" value="P:regulation of gene expression"/>
    <property type="evidence" value="ECO:0007669"/>
    <property type="project" value="TreeGrafter"/>
</dbReference>
<comment type="caution">
    <text evidence="18">The sequence shown here is derived from an EMBL/GenBank/DDBJ whole genome shotgun (WGS) entry which is preliminary data.</text>
</comment>
<dbReference type="PROSITE" id="PS50137">
    <property type="entry name" value="DS_RBD"/>
    <property type="match status" value="1"/>
</dbReference>
<evidence type="ECO:0000256" key="9">
    <source>
        <dbReference type="ARBA" id="ARBA00022722"/>
    </source>
</evidence>
<dbReference type="SUPFAM" id="SSF54768">
    <property type="entry name" value="dsRNA-binding domain-like"/>
    <property type="match status" value="1"/>
</dbReference>
<dbReference type="Proteomes" id="UP000231056">
    <property type="component" value="Unassembled WGS sequence"/>
</dbReference>
<dbReference type="SMART" id="SM00358">
    <property type="entry name" value="DSRM"/>
    <property type="match status" value="1"/>
</dbReference>
<accession>A0A2M6IUX7</accession>
<dbReference type="FunFam" id="1.10.1520.10:FF:000001">
    <property type="entry name" value="Ribonuclease 3"/>
    <property type="match status" value="1"/>
</dbReference>
<organism evidence="18 19">
    <name type="scientific">Candidatus Roizmanbacteria bacterium CG11_big_fil_rev_8_21_14_0_20_36_8</name>
    <dbReference type="NCBI Taxonomy" id="1974856"/>
    <lineage>
        <taxon>Bacteria</taxon>
        <taxon>Candidatus Roizmaniibacteriota</taxon>
    </lineage>
</organism>
<dbReference type="HAMAP" id="MF_00104">
    <property type="entry name" value="RNase_III"/>
    <property type="match status" value="1"/>
</dbReference>
<dbReference type="Gene3D" id="3.30.160.20">
    <property type="match status" value="1"/>
</dbReference>
<keyword evidence="5 15" id="KW-0963">Cytoplasm</keyword>
<dbReference type="EMBL" id="PCVM01000017">
    <property type="protein sequence ID" value="PIQ73734.1"/>
    <property type="molecule type" value="Genomic_DNA"/>
</dbReference>
<dbReference type="InterPro" id="IPR014720">
    <property type="entry name" value="dsRBD_dom"/>
</dbReference>
<dbReference type="InterPro" id="IPR000999">
    <property type="entry name" value="RNase_III_dom"/>
</dbReference>
<dbReference type="GO" id="GO:0006397">
    <property type="term" value="P:mRNA processing"/>
    <property type="evidence" value="ECO:0007669"/>
    <property type="project" value="UniProtKB-UniRule"/>
</dbReference>
<evidence type="ECO:0000313" key="18">
    <source>
        <dbReference type="EMBL" id="PIQ73734.1"/>
    </source>
</evidence>
<dbReference type="GO" id="GO:0004525">
    <property type="term" value="F:ribonuclease III activity"/>
    <property type="evidence" value="ECO:0007669"/>
    <property type="project" value="UniProtKB-UniRule"/>
</dbReference>
<keyword evidence="7 15" id="KW-0507">mRNA processing</keyword>
<feature type="binding site" evidence="15">
    <location>
        <position position="120"/>
    </location>
    <ligand>
        <name>Mg(2+)</name>
        <dbReference type="ChEBI" id="CHEBI:18420"/>
    </ligand>
</feature>
<evidence type="ECO:0000256" key="12">
    <source>
        <dbReference type="ARBA" id="ARBA00022801"/>
    </source>
</evidence>
<evidence type="ECO:0000256" key="13">
    <source>
        <dbReference type="ARBA" id="ARBA00022842"/>
    </source>
</evidence>
<reference evidence="18 19" key="1">
    <citation type="submission" date="2017-09" db="EMBL/GenBank/DDBJ databases">
        <title>Depth-based differentiation of microbial function through sediment-hosted aquifers and enrichment of novel symbionts in the deep terrestrial subsurface.</title>
        <authorList>
            <person name="Probst A.J."/>
            <person name="Ladd B."/>
            <person name="Jarett J.K."/>
            <person name="Geller-Mcgrath D.E."/>
            <person name="Sieber C.M."/>
            <person name="Emerson J.B."/>
            <person name="Anantharaman K."/>
            <person name="Thomas B.C."/>
            <person name="Malmstrom R."/>
            <person name="Stieglmeier M."/>
            <person name="Klingl A."/>
            <person name="Woyke T."/>
            <person name="Ryan C.M."/>
            <person name="Banfield J.F."/>
        </authorList>
    </citation>
    <scope>NUCLEOTIDE SEQUENCE [LARGE SCALE GENOMIC DNA]</scope>
    <source>
        <strain evidence="18">CG11_big_fil_rev_8_21_14_0_20_36_8</strain>
    </source>
</reference>
<sequence>MEEDRSKIEKQINIVFKNKDTLRNVFVHRSYLNENRESTLSSNEKLEFLGDSVLSLVTSIYLYRTYDTLEEGDYTDIKASIVRTESLAEVATNLSLGSYLFLSNGEEKSRGRYKTNLLADVFEALVAAIYLDHGFDKTYDFIVKFLFLERLDKIIKNKLYLSPKSRLQEYTQLKFKQLPEYELIFSKGPEHNKEFYVKVLVKKKLVGTGFGKSKKQAEELAASDAIKALTGQ</sequence>
<evidence type="ECO:0000256" key="2">
    <source>
        <dbReference type="ARBA" id="ARBA00004496"/>
    </source>
</evidence>
<dbReference type="CDD" id="cd00593">
    <property type="entry name" value="RIBOc"/>
    <property type="match status" value="1"/>
</dbReference>
<keyword evidence="11 15" id="KW-0255">Endonuclease</keyword>
<dbReference type="PANTHER" id="PTHR11207:SF0">
    <property type="entry name" value="RIBONUCLEASE 3"/>
    <property type="match status" value="1"/>
</dbReference>
<evidence type="ECO:0000313" key="19">
    <source>
        <dbReference type="Proteomes" id="UP000231056"/>
    </source>
</evidence>
<dbReference type="PANTHER" id="PTHR11207">
    <property type="entry name" value="RIBONUCLEASE III"/>
    <property type="match status" value="1"/>
</dbReference>
<dbReference type="NCBIfam" id="TIGR02191">
    <property type="entry name" value="RNaseIII"/>
    <property type="match status" value="1"/>
</dbReference>
<comment type="function">
    <text evidence="15">Digests double-stranded RNA. Involved in the processing of primary rRNA transcript to yield the immediate precursors to the large and small rRNAs (23S and 16S). Processes some mRNAs, and tRNAs when they are encoded in the rRNA operon. Processes pre-crRNA and tracrRNA of type II CRISPR loci if present in the organism.</text>
</comment>
<dbReference type="GO" id="GO:0003725">
    <property type="term" value="F:double-stranded RNA binding"/>
    <property type="evidence" value="ECO:0007669"/>
    <property type="project" value="TreeGrafter"/>
</dbReference>
<evidence type="ECO:0000256" key="1">
    <source>
        <dbReference type="ARBA" id="ARBA00000109"/>
    </source>
</evidence>
<dbReference type="PROSITE" id="PS50142">
    <property type="entry name" value="RNASE_3_2"/>
    <property type="match status" value="1"/>
</dbReference>
<dbReference type="Pfam" id="PF14622">
    <property type="entry name" value="Ribonucleas_3_3"/>
    <property type="match status" value="1"/>
</dbReference>
<keyword evidence="13 15" id="KW-0460">Magnesium</keyword>
<comment type="similarity">
    <text evidence="3">Belongs to the ribonuclease III family.</text>
</comment>
<dbReference type="GO" id="GO:0019843">
    <property type="term" value="F:rRNA binding"/>
    <property type="evidence" value="ECO:0007669"/>
    <property type="project" value="UniProtKB-KW"/>
</dbReference>
<evidence type="ECO:0000256" key="7">
    <source>
        <dbReference type="ARBA" id="ARBA00022664"/>
    </source>
</evidence>
<keyword evidence="6 15" id="KW-0698">rRNA processing</keyword>
<evidence type="ECO:0000256" key="11">
    <source>
        <dbReference type="ARBA" id="ARBA00022759"/>
    </source>
</evidence>
<dbReference type="Gene3D" id="1.10.1520.10">
    <property type="entry name" value="Ribonuclease III domain"/>
    <property type="match status" value="1"/>
</dbReference>
<evidence type="ECO:0000256" key="3">
    <source>
        <dbReference type="ARBA" id="ARBA00010183"/>
    </source>
</evidence>
<dbReference type="InterPro" id="IPR036389">
    <property type="entry name" value="RNase_III_sf"/>
</dbReference>
<evidence type="ECO:0000256" key="15">
    <source>
        <dbReference type="HAMAP-Rule" id="MF_00104"/>
    </source>
</evidence>
<dbReference type="CDD" id="cd10845">
    <property type="entry name" value="DSRM_RNAse_III_family"/>
    <property type="match status" value="1"/>
</dbReference>
<evidence type="ECO:0000256" key="6">
    <source>
        <dbReference type="ARBA" id="ARBA00022552"/>
    </source>
</evidence>
<dbReference type="SMART" id="SM00535">
    <property type="entry name" value="RIBOc"/>
    <property type="match status" value="1"/>
</dbReference>